<name>A0A7Z0DW16_RHILE</name>
<organism evidence="1 2">
    <name type="scientific">Rhizobium leguminosarum</name>
    <dbReference type="NCBI Taxonomy" id="384"/>
    <lineage>
        <taxon>Bacteria</taxon>
        <taxon>Pseudomonadati</taxon>
        <taxon>Pseudomonadota</taxon>
        <taxon>Alphaproteobacteria</taxon>
        <taxon>Hyphomicrobiales</taxon>
        <taxon>Rhizobiaceae</taxon>
        <taxon>Rhizobium/Agrobacterium group</taxon>
        <taxon>Rhizobium</taxon>
    </lineage>
</organism>
<dbReference type="RefSeq" id="WP_432431504.1">
    <property type="nucleotide sequence ID" value="NZ_JACBZV010000002.1"/>
</dbReference>
<evidence type="ECO:0000313" key="1">
    <source>
        <dbReference type="EMBL" id="NYJ10398.1"/>
    </source>
</evidence>
<dbReference type="Proteomes" id="UP000535276">
    <property type="component" value="Unassembled WGS sequence"/>
</dbReference>
<dbReference type="EMBL" id="JACBZV010000002">
    <property type="protein sequence ID" value="NYJ10398.1"/>
    <property type="molecule type" value="Genomic_DNA"/>
</dbReference>
<dbReference type="AlphaFoldDB" id="A0A7Z0DW16"/>
<gene>
    <name evidence="1" type="ORF">GGI64_001445</name>
</gene>
<accession>A0A7Z0DW16</accession>
<protein>
    <submittedName>
        <fullName evidence="1">Uncharacterized protein</fullName>
    </submittedName>
</protein>
<reference evidence="1 2" key="1">
    <citation type="submission" date="2020-07" db="EMBL/GenBank/DDBJ databases">
        <title>Genomic Encyclopedia of Type Strains, Phase IV (KMG-V): Genome sequencing to study the core and pangenomes of soil and plant-associated prokaryotes.</title>
        <authorList>
            <person name="Whitman W."/>
        </authorList>
    </citation>
    <scope>NUCLEOTIDE SEQUENCE [LARGE SCALE GENOMIC DNA]</scope>
    <source>
        <strain evidence="1 2">SEMIA 4052</strain>
    </source>
</reference>
<proteinExistence type="predicted"/>
<comment type="caution">
    <text evidence="1">The sequence shown here is derived from an EMBL/GenBank/DDBJ whole genome shotgun (WGS) entry which is preliminary data.</text>
</comment>
<evidence type="ECO:0000313" key="2">
    <source>
        <dbReference type="Proteomes" id="UP000535276"/>
    </source>
</evidence>
<sequence length="83" mass="9185">MTHPRFLSFSRNGRHGYGLAVEGGVTDVSARHGETWPTLREVIEAGRLVHLAKESEALKPDFALDEIRFEIPIPSRSSISALT</sequence>